<keyword evidence="2" id="KW-1185">Reference proteome</keyword>
<organism evidence="1 2">
    <name type="scientific">Wolfiporia cocos (strain MD-104)</name>
    <name type="common">Brown rot fungus</name>
    <dbReference type="NCBI Taxonomy" id="742152"/>
    <lineage>
        <taxon>Eukaryota</taxon>
        <taxon>Fungi</taxon>
        <taxon>Dikarya</taxon>
        <taxon>Basidiomycota</taxon>
        <taxon>Agaricomycotina</taxon>
        <taxon>Agaricomycetes</taxon>
        <taxon>Polyporales</taxon>
        <taxon>Phaeolaceae</taxon>
        <taxon>Wolfiporia</taxon>
    </lineage>
</organism>
<evidence type="ECO:0000313" key="2">
    <source>
        <dbReference type="Proteomes" id="UP000218811"/>
    </source>
</evidence>
<name>A0A2H3J8V4_WOLCO</name>
<dbReference type="Proteomes" id="UP000218811">
    <property type="component" value="Unassembled WGS sequence"/>
</dbReference>
<evidence type="ECO:0000313" key="1">
    <source>
        <dbReference type="EMBL" id="PCH36233.1"/>
    </source>
</evidence>
<reference evidence="1 2" key="1">
    <citation type="journal article" date="2012" name="Science">
        <title>The Paleozoic origin of enzymatic lignin decomposition reconstructed from 31 fungal genomes.</title>
        <authorList>
            <person name="Floudas D."/>
            <person name="Binder M."/>
            <person name="Riley R."/>
            <person name="Barry K."/>
            <person name="Blanchette R.A."/>
            <person name="Henrissat B."/>
            <person name="Martinez A.T."/>
            <person name="Otillar R."/>
            <person name="Spatafora J.W."/>
            <person name="Yadav J.S."/>
            <person name="Aerts A."/>
            <person name="Benoit I."/>
            <person name="Boyd A."/>
            <person name="Carlson A."/>
            <person name="Copeland A."/>
            <person name="Coutinho P.M."/>
            <person name="de Vries R.P."/>
            <person name="Ferreira P."/>
            <person name="Findley K."/>
            <person name="Foster B."/>
            <person name="Gaskell J."/>
            <person name="Glotzer D."/>
            <person name="Gorecki P."/>
            <person name="Heitman J."/>
            <person name="Hesse C."/>
            <person name="Hori C."/>
            <person name="Igarashi K."/>
            <person name="Jurgens J.A."/>
            <person name="Kallen N."/>
            <person name="Kersten P."/>
            <person name="Kohler A."/>
            <person name="Kuees U."/>
            <person name="Kumar T.K.A."/>
            <person name="Kuo A."/>
            <person name="LaButti K."/>
            <person name="Larrondo L.F."/>
            <person name="Lindquist E."/>
            <person name="Ling A."/>
            <person name="Lombard V."/>
            <person name="Lucas S."/>
            <person name="Lundell T."/>
            <person name="Martin R."/>
            <person name="McLaughlin D.J."/>
            <person name="Morgenstern I."/>
            <person name="Morin E."/>
            <person name="Murat C."/>
            <person name="Nagy L.G."/>
            <person name="Nolan M."/>
            <person name="Ohm R.A."/>
            <person name="Patyshakuliyeva A."/>
            <person name="Rokas A."/>
            <person name="Ruiz-Duenas F.J."/>
            <person name="Sabat G."/>
            <person name="Salamov A."/>
            <person name="Samejima M."/>
            <person name="Schmutz J."/>
            <person name="Slot J.C."/>
            <person name="St John F."/>
            <person name="Stenlid J."/>
            <person name="Sun H."/>
            <person name="Sun S."/>
            <person name="Syed K."/>
            <person name="Tsang A."/>
            <person name="Wiebenga A."/>
            <person name="Young D."/>
            <person name="Pisabarro A."/>
            <person name="Eastwood D.C."/>
            <person name="Martin F."/>
            <person name="Cullen D."/>
            <person name="Grigoriev I.V."/>
            <person name="Hibbett D.S."/>
        </authorList>
    </citation>
    <scope>NUCLEOTIDE SEQUENCE [LARGE SCALE GENOMIC DNA]</scope>
    <source>
        <strain evidence="1 2">MD-104</strain>
    </source>
</reference>
<sequence length="129" mass="14455">MLSKQGWVGVLGRMQHVAHLRVSARSATQLPEVLRSRVDRSGEGNEAFLLPNLRVLQLDQVVFTEESTFDEHQIGDITKALVGSLEERRTSRVPLKTLVLANCINLGKADFDQFQMIVQEVQWGAIVNT</sequence>
<dbReference type="EMBL" id="KB467876">
    <property type="protein sequence ID" value="PCH36233.1"/>
    <property type="molecule type" value="Genomic_DNA"/>
</dbReference>
<protein>
    <submittedName>
        <fullName evidence="1">Uncharacterized protein</fullName>
    </submittedName>
</protein>
<proteinExistence type="predicted"/>
<gene>
    <name evidence="1" type="ORF">WOLCODRAFT_140282</name>
</gene>
<dbReference type="AlphaFoldDB" id="A0A2H3J8V4"/>
<accession>A0A2H3J8V4</accession>